<gene>
    <name evidence="3" type="ORF">AX774_g2689</name>
</gene>
<comment type="caution">
    <text evidence="3">The sequence shown here is derived from an EMBL/GenBank/DDBJ whole genome shotgun (WGS) entry which is preliminary data.</text>
</comment>
<evidence type="ECO:0000313" key="4">
    <source>
        <dbReference type="Proteomes" id="UP000188320"/>
    </source>
</evidence>
<evidence type="ECO:0000313" key="3">
    <source>
        <dbReference type="EMBL" id="OMH83807.1"/>
    </source>
</evidence>
<dbReference type="Proteomes" id="UP000188320">
    <property type="component" value="Unassembled WGS sequence"/>
</dbReference>
<dbReference type="EMBL" id="LSSK01000308">
    <property type="protein sequence ID" value="OMH83807.1"/>
    <property type="molecule type" value="Genomic_DNA"/>
</dbReference>
<sequence>MSLYSQALARVRPQTTLPPASDPPGSFLHDAPQIHTATTPSTLRPLYSPPLSAESPGSLHLHSHTSQLFLPQLPCLATSLLSAPCLYVHLGSVADNPTSRTASCVCSIVRNVLATIASSTGPRVSCNKCTSSIITNLVTITCVASNSARVCCTSPVNSLTCTPNPSNRLVNPPAISATNAFIGAIYTTLLFLSIPVLFPFPLPFRPNASNIVNIATFVFPAPVGAHTNIFSCVWNAVLNTLL</sequence>
<feature type="transmembrane region" description="Helical" evidence="2">
    <location>
        <begin position="180"/>
        <end position="200"/>
    </location>
</feature>
<name>A0A1R1PS64_ZANCU</name>
<keyword evidence="2" id="KW-0812">Transmembrane</keyword>
<keyword evidence="2" id="KW-0472">Membrane</keyword>
<protein>
    <submittedName>
        <fullName evidence="3">Uncharacterized protein</fullName>
    </submittedName>
</protein>
<feature type="region of interest" description="Disordered" evidence="1">
    <location>
        <begin position="12"/>
        <end position="32"/>
    </location>
</feature>
<proteinExistence type="predicted"/>
<reference evidence="4" key="1">
    <citation type="submission" date="2017-01" db="EMBL/GenBank/DDBJ databases">
        <authorList>
            <person name="Wang Y."/>
            <person name="White M."/>
            <person name="Kvist S."/>
            <person name="Moncalvo J.-M."/>
        </authorList>
    </citation>
    <scope>NUCLEOTIDE SEQUENCE [LARGE SCALE GENOMIC DNA]</scope>
    <source>
        <strain evidence="4">COL-18-3</strain>
    </source>
</reference>
<evidence type="ECO:0000256" key="1">
    <source>
        <dbReference type="SAM" id="MobiDB-lite"/>
    </source>
</evidence>
<organism evidence="3 4">
    <name type="scientific">Zancudomyces culisetae</name>
    <name type="common">Gut fungus</name>
    <name type="synonym">Smittium culisetae</name>
    <dbReference type="NCBI Taxonomy" id="1213189"/>
    <lineage>
        <taxon>Eukaryota</taxon>
        <taxon>Fungi</taxon>
        <taxon>Fungi incertae sedis</taxon>
        <taxon>Zoopagomycota</taxon>
        <taxon>Kickxellomycotina</taxon>
        <taxon>Harpellomycetes</taxon>
        <taxon>Harpellales</taxon>
        <taxon>Legeriomycetaceae</taxon>
        <taxon>Zancudomyces</taxon>
    </lineage>
</organism>
<accession>A0A1R1PS64</accession>
<evidence type="ECO:0000256" key="2">
    <source>
        <dbReference type="SAM" id="Phobius"/>
    </source>
</evidence>
<keyword evidence="2" id="KW-1133">Transmembrane helix</keyword>
<dbReference type="AlphaFoldDB" id="A0A1R1PS64"/>
<keyword evidence="4" id="KW-1185">Reference proteome</keyword>